<evidence type="ECO:0000313" key="2">
    <source>
        <dbReference type="EMBL" id="PSS05469.1"/>
    </source>
</evidence>
<sequence>ISSAFLMQQAPTSAQSVAAALKNPKTVEGKAISLAPTHDSTLRTAKSKKITPAPATKSTAKRTASDSAGGSKAKKSKTSKTTDKPLHKDHATSALVYNQCLLAIQTANFQLSQWTARTNINFLIAQASVQWTAGNTPNADTTTENPWDSYHVPPPPDLLDIARLDPVLAIQAPQFIQMLKNLSSQ</sequence>
<name>A0A2R6QBG6_9APHY</name>
<evidence type="ECO:0000256" key="1">
    <source>
        <dbReference type="SAM" id="MobiDB-lite"/>
    </source>
</evidence>
<dbReference type="AlphaFoldDB" id="A0A2R6QBG6"/>
<feature type="region of interest" description="Disordered" evidence="1">
    <location>
        <begin position="28"/>
        <end position="86"/>
    </location>
</feature>
<feature type="non-terminal residue" evidence="2">
    <location>
        <position position="1"/>
    </location>
</feature>
<accession>A0A2R6QBG6</accession>
<dbReference type="Proteomes" id="UP000186601">
    <property type="component" value="Unassembled WGS sequence"/>
</dbReference>
<proteinExistence type="predicted"/>
<reference evidence="2 3" key="1">
    <citation type="submission" date="2018-02" db="EMBL/GenBank/DDBJ databases">
        <title>Genome sequence of the basidiomycete white-rot fungus Phlebia centrifuga.</title>
        <authorList>
            <person name="Granchi Z."/>
            <person name="Peng M."/>
            <person name="de Vries R.P."/>
            <person name="Hilden K."/>
            <person name="Makela M.R."/>
            <person name="Grigoriev I."/>
            <person name="Riley R."/>
        </authorList>
    </citation>
    <scope>NUCLEOTIDE SEQUENCE [LARGE SCALE GENOMIC DNA]</scope>
    <source>
        <strain evidence="2 3">FBCC195</strain>
    </source>
</reference>
<comment type="caution">
    <text evidence="2">The sequence shown here is derived from an EMBL/GenBank/DDBJ whole genome shotgun (WGS) entry which is preliminary data.</text>
</comment>
<organism evidence="2 3">
    <name type="scientific">Hermanssonia centrifuga</name>
    <dbReference type="NCBI Taxonomy" id="98765"/>
    <lineage>
        <taxon>Eukaryota</taxon>
        <taxon>Fungi</taxon>
        <taxon>Dikarya</taxon>
        <taxon>Basidiomycota</taxon>
        <taxon>Agaricomycotina</taxon>
        <taxon>Agaricomycetes</taxon>
        <taxon>Polyporales</taxon>
        <taxon>Meruliaceae</taxon>
        <taxon>Hermanssonia</taxon>
    </lineage>
</organism>
<evidence type="ECO:0000313" key="3">
    <source>
        <dbReference type="Proteomes" id="UP000186601"/>
    </source>
</evidence>
<protein>
    <submittedName>
        <fullName evidence="2">Uncharacterized protein</fullName>
    </submittedName>
</protein>
<dbReference type="EMBL" id="MLYV02000371">
    <property type="protein sequence ID" value="PSS05469.1"/>
    <property type="molecule type" value="Genomic_DNA"/>
</dbReference>
<gene>
    <name evidence="2" type="ORF">PHLCEN_2v3849</name>
</gene>
<keyword evidence="3" id="KW-1185">Reference proteome</keyword>